<dbReference type="KEGG" id="cfu:CFU_2049"/>
<gene>
    <name evidence="1" type="ordered locus">CFU_2049</name>
</gene>
<organism evidence="1 2">
    <name type="scientific">Collimonas fungivorans (strain Ter331)</name>
    <dbReference type="NCBI Taxonomy" id="1005048"/>
    <lineage>
        <taxon>Bacteria</taxon>
        <taxon>Pseudomonadati</taxon>
        <taxon>Pseudomonadota</taxon>
        <taxon>Betaproteobacteria</taxon>
        <taxon>Burkholderiales</taxon>
        <taxon>Oxalobacteraceae</taxon>
        <taxon>Collimonas</taxon>
    </lineage>
</organism>
<keyword evidence="2" id="KW-1185">Reference proteome</keyword>
<name>G0ABS3_COLFT</name>
<dbReference type="STRING" id="1005048.CFU_2049"/>
<dbReference type="HOGENOM" id="CLU_278358_0_0_4"/>
<dbReference type="Proteomes" id="UP000008392">
    <property type="component" value="Chromosome"/>
</dbReference>
<dbReference type="EMBL" id="CP002745">
    <property type="protein sequence ID" value="AEK61879.1"/>
    <property type="molecule type" value="Genomic_DNA"/>
</dbReference>
<reference evidence="1 2" key="4">
    <citation type="journal article" date="2010" name="Environ. Microbiol.">
        <title>The bacterial genus Collimonas: mycophagy, weathering and other adaptive solutions to life in oligotrophic soil environments.</title>
        <authorList>
            <person name="Leveau J.H."/>
            <person name="Uroz S."/>
            <person name="de Boer W."/>
        </authorList>
    </citation>
    <scope>NUCLEOTIDE SEQUENCE [LARGE SCALE GENOMIC DNA]</scope>
    <source>
        <strain evidence="1 2">Ter331</strain>
    </source>
</reference>
<reference evidence="1 2" key="2">
    <citation type="journal article" date="2006" name="J. Microbiol. Methods">
        <title>Genomic flank-sequencing of plasposon insertion sites for rapid identification of functional genes.</title>
        <authorList>
            <person name="Leveau J.H."/>
            <person name="Gerards S."/>
            <person name="Fritsche K."/>
            <person name="Zondag G."/>
            <person name="van Veen J.A."/>
        </authorList>
    </citation>
    <scope>NUCLEOTIDE SEQUENCE [LARGE SCALE GENOMIC DNA]</scope>
    <source>
        <strain evidence="1 2">Ter331</strain>
    </source>
</reference>
<reference evidence="1 2" key="1">
    <citation type="journal article" date="2004" name="Environ. Microbiol.">
        <title>Phylogeny-function analysis of (meta)genomic libraries: screening for expression of ribosomal RNA genes by large-insert library fluorescent in situ hybridization (LIL-FISH).</title>
        <authorList>
            <person name="Leveau J.H."/>
            <person name="Gerards S."/>
            <person name="de Boer W."/>
            <person name="van Veen J.A."/>
        </authorList>
    </citation>
    <scope>NUCLEOTIDE SEQUENCE [LARGE SCALE GENOMIC DNA]</scope>
    <source>
        <strain evidence="1 2">Ter331</strain>
    </source>
</reference>
<accession>G0ABS3</accession>
<evidence type="ECO:0000313" key="2">
    <source>
        <dbReference type="Proteomes" id="UP000008392"/>
    </source>
</evidence>
<sequence length="1222" mass="128348">MKTPDRNRTMSSSLIQRPNYFAGEALLTADFACEQQYHMDIQSFNNQSLYICGIATGLEVFWDAESSASQVEVSPGMAIDGLGRQIILLQPQIVRLDNVVAGATYFLSISYNQVYADYSDETGVAGYKRIVEQPLIQYVRNLQQPAMNVLLAVISFTTQGAINQLTYRSGNIERRYVGSTLGALNFVTEGAGVHRINLPDALAGFLGNADSDGYPSISAKKESSGDQAYLEVDAPRSQFMGLLTTRNNLGVGADQPLANLQVDAITFKGPGVLSSDGSLVTLSKTLAPYFQVGDVLISDPPVITMNNGQTSFGIAQRRTIVSINPGSLQVTVDTAFNPVLQSISYTYVRSTLARFAVSSDSSLLRINIDGTVGLGMQAATSAGLAASGPNALVITADRKVGIALTDRSPAAALDVNGKIQSDDLKVQGQIQTGSMIASGAIQAQSFEGNGSKLQGLPILSYWVRETIGTPTSNLYYTDGNVGIRDKKPLASLSVGGGQSFIGKGHITAISNNVLQGYQTAFQDEITVGDTITVGMLIEQVGIIAEILSDTQLRLQEQLPLAVLNSAYSYQAPGADRKSGQGQISSDGSIVTGQASNFKSTTVAGGKIIIGRFEPKTSISQSSAVAAVASATALTLKTAFAVDVSASPYKYQSGGGPVQDGVGTITTKGVQVTGDKTDFSGYKEGDTLIIPPSSSLPQTMFVQSVISQTELTLILPDGKGKLTGTFPAAVSAYVVTPSLLAYIAAKNDNGVLPSGSLDIPPAMIVATNNMVDTPNTVAINCRPEEIQSQYALQVNGNVYLGGSTVDIKDLHVQTLTASKSITVAGDGSADKLLDVGESGSSLLTVSKTNVTVGASVAPYQLETAGNIHASGDIVSAKTVRGASLEGAALKAAGTRINSDGSVQIMGTRVPYDQSALTDGGTFFEQVASTDGYVVATVGQPAWAVNYCGCLSGATSDSNGTQTSFMYATGLAYQYVVPEGKKKAAVYYIPVPGSFTMPVKQGETWSLTLTWNVDFGGAPQVEFYWVPLGPTPSSLAEVAEPAPATLAGGGMAASLRRLRDDLAAGRIGSSIRATVQEAIQHRVDDLAQVFGDATRMSSKPEDREQFIRDLQKIVCGPGATAQASMQPGFEQDVQALIDTFGSVTAHVFSESQHGLLAAGVKALVQINDSPANRHDLSLIKNNINLFLDNVQQVLQTEFGSNERRLLTRALVRLVGDGSGGADGS</sequence>
<dbReference type="AlphaFoldDB" id="G0ABS3"/>
<reference evidence="1 2" key="3">
    <citation type="journal article" date="2008" name="FEMS Microbiol. Ecol.">
        <title>Identification and characterization of genes underlying chitinolysis in Collimonas fungivorans Ter331.</title>
        <authorList>
            <person name="Fritsche K."/>
            <person name="de Boer W."/>
            <person name="Gerards S."/>
            <person name="van den Berg M."/>
            <person name="van Veen J.A."/>
            <person name="Leveau J.H."/>
        </authorList>
    </citation>
    <scope>NUCLEOTIDE SEQUENCE [LARGE SCALE GENOMIC DNA]</scope>
    <source>
        <strain evidence="1 2">Ter331</strain>
    </source>
</reference>
<protein>
    <submittedName>
        <fullName evidence="1">Uncharacterized protein</fullName>
    </submittedName>
</protein>
<reference evidence="1 2" key="5">
    <citation type="journal article" date="2011" name="ISME J.">
        <title>Dual transcriptional profiling of a bacterial/fungal confrontation: Collimonas fungivorans versus Aspergillus niger.</title>
        <authorList>
            <person name="Mela F."/>
            <person name="Fritsche K."/>
            <person name="de Boer W."/>
            <person name="van Veen J.A."/>
            <person name="de Graaff L.H."/>
            <person name="van den Berg M."/>
            <person name="Leveau J.H."/>
        </authorList>
    </citation>
    <scope>NUCLEOTIDE SEQUENCE [LARGE SCALE GENOMIC DNA]</scope>
    <source>
        <strain evidence="1 2">Ter331</strain>
    </source>
</reference>
<dbReference type="eggNOG" id="ENOG5033DDM">
    <property type="taxonomic scope" value="Bacteria"/>
</dbReference>
<reference evidence="2" key="6">
    <citation type="submission" date="2011-05" db="EMBL/GenBank/DDBJ databases">
        <title>Complete sequence of Collimonas fungivorans Ter331.</title>
        <authorList>
            <person name="Leveau J.H."/>
        </authorList>
    </citation>
    <scope>NUCLEOTIDE SEQUENCE [LARGE SCALE GENOMIC DNA]</scope>
    <source>
        <strain evidence="2">Ter331</strain>
    </source>
</reference>
<proteinExistence type="predicted"/>
<evidence type="ECO:0000313" key="1">
    <source>
        <dbReference type="EMBL" id="AEK61879.1"/>
    </source>
</evidence>